<dbReference type="InterPro" id="IPR044946">
    <property type="entry name" value="Restrct_endonuc_typeI_TRD_sf"/>
</dbReference>
<keyword evidence="3" id="KW-0238">DNA-binding</keyword>
<comment type="caution">
    <text evidence="5">The sequence shown here is derived from an EMBL/GenBank/DDBJ whole genome shotgun (WGS) entry which is preliminary data.</text>
</comment>
<dbReference type="PANTHER" id="PTHR30408">
    <property type="entry name" value="TYPE-1 RESTRICTION ENZYME ECOKI SPECIFICITY PROTEIN"/>
    <property type="match status" value="1"/>
</dbReference>
<name>A0A4Y3QZZ2_STRCI</name>
<comment type="similarity">
    <text evidence="1">Belongs to the type-I restriction system S methylase family.</text>
</comment>
<accession>A0A4Y3QZZ2</accession>
<feature type="domain" description="Type I restriction modification DNA specificity" evidence="4">
    <location>
        <begin position="99"/>
        <end position="167"/>
    </location>
</feature>
<evidence type="ECO:0000256" key="1">
    <source>
        <dbReference type="ARBA" id="ARBA00010923"/>
    </source>
</evidence>
<dbReference type="Pfam" id="PF01420">
    <property type="entry name" value="Methylase_S"/>
    <property type="match status" value="2"/>
</dbReference>
<dbReference type="InterPro" id="IPR000055">
    <property type="entry name" value="Restrct_endonuc_typeI_TRD"/>
</dbReference>
<keyword evidence="6" id="KW-1185">Reference proteome</keyword>
<evidence type="ECO:0000256" key="3">
    <source>
        <dbReference type="ARBA" id="ARBA00023125"/>
    </source>
</evidence>
<evidence type="ECO:0000313" key="5">
    <source>
        <dbReference type="EMBL" id="GEB50986.1"/>
    </source>
</evidence>
<feature type="domain" description="Type I restriction modification DNA specificity" evidence="4">
    <location>
        <begin position="206"/>
        <end position="358"/>
    </location>
</feature>
<dbReference type="InterPro" id="IPR052021">
    <property type="entry name" value="Type-I_RS_S_subunit"/>
</dbReference>
<dbReference type="Gene3D" id="3.90.220.20">
    <property type="entry name" value="DNA methylase specificity domains"/>
    <property type="match status" value="2"/>
</dbReference>
<dbReference type="GO" id="GO:0003677">
    <property type="term" value="F:DNA binding"/>
    <property type="evidence" value="ECO:0007669"/>
    <property type="project" value="UniProtKB-KW"/>
</dbReference>
<evidence type="ECO:0000313" key="6">
    <source>
        <dbReference type="Proteomes" id="UP000319210"/>
    </source>
</evidence>
<dbReference type="GO" id="GO:0009307">
    <property type="term" value="P:DNA restriction-modification system"/>
    <property type="evidence" value="ECO:0007669"/>
    <property type="project" value="UniProtKB-KW"/>
</dbReference>
<proteinExistence type="inferred from homology"/>
<sequence length="397" mass="43941">MRDGWRRVALGDILKLRSERTHHVSTLLSVTADRGVIRQSESGRRDSSSADKSLYLDVHPGDIVYNTMRMWQGVSGVAGEAGIVSPAYTVCCPEGEIHAPFISYLLKTPRLVSQFYRNSQGLVSDTWNLRYHEFSSIEIMLPPLEEQRRIAEILDDVDEQLAISRAVLAKEERLQWAALRERLTVPALGAGELGAYQRNDGYPRWVKIADVCRVSSGLTPARAEGDLYYAESGIPWVKTLDLNEGLLRATSESVTDIAVRTFGMRVYAPGTVLVAMYGGWAQIGRTGLLGKSAVINQAISALEVKGGKEVDPWYLVVALQSLRGAWRRVGISTRKDANITKSDVEEFMIPLPSYPDQAMLASVAAGFRNRAERARSAIEKLEQFKKSLLGQLVGCEV</sequence>
<keyword evidence="2" id="KW-0680">Restriction system</keyword>
<dbReference type="CDD" id="cd16961">
    <property type="entry name" value="RMtype1_S_TRD-CR_like"/>
    <property type="match status" value="1"/>
</dbReference>
<reference evidence="5 6" key="1">
    <citation type="submission" date="2019-06" db="EMBL/GenBank/DDBJ databases">
        <title>Whole genome shotgun sequence of Streptomyces cacaoi subsp. cacaoi NBRC 12748.</title>
        <authorList>
            <person name="Hosoyama A."/>
            <person name="Uohara A."/>
            <person name="Ohji S."/>
            <person name="Ichikawa N."/>
        </authorList>
    </citation>
    <scope>NUCLEOTIDE SEQUENCE [LARGE SCALE GENOMIC DNA]</scope>
    <source>
        <strain evidence="5 6">NBRC 12748</strain>
    </source>
</reference>
<dbReference type="AlphaFoldDB" id="A0A4Y3QZZ2"/>
<gene>
    <name evidence="5" type="ORF">SCA03_35370</name>
</gene>
<dbReference type="Proteomes" id="UP000319210">
    <property type="component" value="Unassembled WGS sequence"/>
</dbReference>
<dbReference type="PANTHER" id="PTHR30408:SF12">
    <property type="entry name" value="TYPE I RESTRICTION ENZYME MJAVIII SPECIFICITY SUBUNIT"/>
    <property type="match status" value="1"/>
</dbReference>
<protein>
    <recommendedName>
        <fullName evidence="4">Type I restriction modification DNA specificity domain-containing protein</fullName>
    </recommendedName>
</protein>
<dbReference type="EMBL" id="BJMM01000017">
    <property type="protein sequence ID" value="GEB50986.1"/>
    <property type="molecule type" value="Genomic_DNA"/>
</dbReference>
<evidence type="ECO:0000259" key="4">
    <source>
        <dbReference type="Pfam" id="PF01420"/>
    </source>
</evidence>
<organism evidence="5 6">
    <name type="scientific">Streptomyces cacaoi</name>
    <dbReference type="NCBI Taxonomy" id="1898"/>
    <lineage>
        <taxon>Bacteria</taxon>
        <taxon>Bacillati</taxon>
        <taxon>Actinomycetota</taxon>
        <taxon>Actinomycetes</taxon>
        <taxon>Kitasatosporales</taxon>
        <taxon>Streptomycetaceae</taxon>
        <taxon>Streptomyces</taxon>
    </lineage>
</organism>
<evidence type="ECO:0000256" key="2">
    <source>
        <dbReference type="ARBA" id="ARBA00022747"/>
    </source>
</evidence>
<dbReference type="SUPFAM" id="SSF116734">
    <property type="entry name" value="DNA methylase specificity domain"/>
    <property type="match status" value="2"/>
</dbReference>